<dbReference type="PANTHER" id="PTHR43689:SF1">
    <property type="entry name" value="ALPHA_BETA-HYDROLASES SUPERFAMILY PROTEIN"/>
    <property type="match status" value="1"/>
</dbReference>
<keyword evidence="1" id="KW-0472">Membrane</keyword>
<dbReference type="SUPFAM" id="SSF53474">
    <property type="entry name" value="alpha/beta-Hydrolases"/>
    <property type="match status" value="1"/>
</dbReference>
<sequence>MGDCKVHYTKHSTSRIPSARSGPATAVHCYHGFGANTGSWSYLRQPLASVLDAQVTAHDMPGFGLTQRLKDPSSYTLGFNGRVGRVLMDAELAEESIIPPFNVEAAAQAPTLESSLMFPARQMSVDMEVDLSEARAAAAESNAAAHPVRRILMGHSMGAVSAVAEAIKRPEGLAALVLVSPALVALPMEPEAEAPGKSGHTHTAGQSMEAGFAYGHLMSKPTAPPRRPRWIQRVVGLVRALVWPVAFLWVRLMITLSKPILLLLLRAAVRSRNFWVRGLRSSWYDKDKLPDELIDAYRMPQLVRGWEDGLIRFFLARVSGRGVVATFRETFLLHEVRQPATGYVRQLASLAAAHRIKVLIVHGENDQLLPVRCLIS</sequence>
<reference evidence="3 4" key="1">
    <citation type="journal article" date="2024" name="Nat. Commun.">
        <title>Phylogenomics reveals the evolutionary origins of lichenization in chlorophyte algae.</title>
        <authorList>
            <person name="Puginier C."/>
            <person name="Libourel C."/>
            <person name="Otte J."/>
            <person name="Skaloud P."/>
            <person name="Haon M."/>
            <person name="Grisel S."/>
            <person name="Petersen M."/>
            <person name="Berrin J.G."/>
            <person name="Delaux P.M."/>
            <person name="Dal Grande F."/>
            <person name="Keller J."/>
        </authorList>
    </citation>
    <scope>NUCLEOTIDE SEQUENCE [LARGE SCALE GENOMIC DNA]</scope>
    <source>
        <strain evidence="3 4">SAG 2036</strain>
    </source>
</reference>
<proteinExistence type="predicted"/>
<organism evidence="3 4">
    <name type="scientific">Symbiochloris irregularis</name>
    <dbReference type="NCBI Taxonomy" id="706552"/>
    <lineage>
        <taxon>Eukaryota</taxon>
        <taxon>Viridiplantae</taxon>
        <taxon>Chlorophyta</taxon>
        <taxon>core chlorophytes</taxon>
        <taxon>Trebouxiophyceae</taxon>
        <taxon>Trebouxiales</taxon>
        <taxon>Trebouxiaceae</taxon>
        <taxon>Symbiochloris</taxon>
    </lineage>
</organism>
<accession>A0AAW1NLE5</accession>
<gene>
    <name evidence="3" type="ORF">WJX73_002687</name>
</gene>
<name>A0AAW1NLE5_9CHLO</name>
<evidence type="ECO:0000259" key="2">
    <source>
        <dbReference type="Pfam" id="PF00561"/>
    </source>
</evidence>
<evidence type="ECO:0000256" key="1">
    <source>
        <dbReference type="SAM" id="Phobius"/>
    </source>
</evidence>
<feature type="domain" description="AB hydrolase-1" evidence="2">
    <location>
        <begin position="29"/>
        <end position="191"/>
    </location>
</feature>
<keyword evidence="1" id="KW-1133">Transmembrane helix</keyword>
<feature type="transmembrane region" description="Helical" evidence="1">
    <location>
        <begin position="241"/>
        <end position="265"/>
    </location>
</feature>
<dbReference type="Pfam" id="PF00561">
    <property type="entry name" value="Abhydrolase_1"/>
    <property type="match status" value="1"/>
</dbReference>
<dbReference type="Proteomes" id="UP001465755">
    <property type="component" value="Unassembled WGS sequence"/>
</dbReference>
<comment type="caution">
    <text evidence="3">The sequence shown here is derived from an EMBL/GenBank/DDBJ whole genome shotgun (WGS) entry which is preliminary data.</text>
</comment>
<keyword evidence="4" id="KW-1185">Reference proteome</keyword>
<dbReference type="InterPro" id="IPR000073">
    <property type="entry name" value="AB_hydrolase_1"/>
</dbReference>
<evidence type="ECO:0000313" key="4">
    <source>
        <dbReference type="Proteomes" id="UP001465755"/>
    </source>
</evidence>
<dbReference type="Gene3D" id="3.40.50.1820">
    <property type="entry name" value="alpha/beta hydrolase"/>
    <property type="match status" value="1"/>
</dbReference>
<dbReference type="PANTHER" id="PTHR43689">
    <property type="entry name" value="HYDROLASE"/>
    <property type="match status" value="1"/>
</dbReference>
<dbReference type="AlphaFoldDB" id="A0AAW1NLE5"/>
<dbReference type="InterPro" id="IPR029058">
    <property type="entry name" value="AB_hydrolase_fold"/>
</dbReference>
<evidence type="ECO:0000313" key="3">
    <source>
        <dbReference type="EMBL" id="KAK9785507.1"/>
    </source>
</evidence>
<dbReference type="EMBL" id="JALJOQ010000302">
    <property type="protein sequence ID" value="KAK9785507.1"/>
    <property type="molecule type" value="Genomic_DNA"/>
</dbReference>
<protein>
    <recommendedName>
        <fullName evidence="2">AB hydrolase-1 domain-containing protein</fullName>
    </recommendedName>
</protein>
<keyword evidence="1" id="KW-0812">Transmembrane</keyword>